<dbReference type="InterPro" id="IPR014001">
    <property type="entry name" value="Helicase_ATP-bd"/>
</dbReference>
<sequence length="438" mass="49031">MEIELLYGRRELVPAATALPAPAGVEVLPTMAIEGQQVRCLRCNQRFARAAVALPNAQYYCPACLNLGRVATLNKFYHVKEPNQFSPPATVLRWQGKLSPLQAQAAAVVKQQMGKHAHHLLWAVTGAGKTEMTYPAIEQALKRRERVGIASPRIDVCRELYPRFKRDFALTPALLYGGACEPYAYRQLTICTTHQLLRFYHAFDLLIVDEVDAFPYAMDPGLHYATHQALKPVGGLLLMTATPDARLLRQVRQGKLSISYLPLRYHGHLLPQIHPVLVWNWRKQVQRGRLPAAVLNWISQRLAAKREFLFFVPHVADLPGVAAVLRHHFPAVDFTTVHAADPEREAKVLQMRHHQLAFLVTTTILERGVTFPAIDLLVLGADDPVFSAAALVQIAGRVGRASSRPDGEVTFFLSAYARNVVLAMKQIRLVNQKGRRLQ</sequence>
<proteinExistence type="predicted"/>
<evidence type="ECO:0000259" key="5">
    <source>
        <dbReference type="PROSITE" id="PS51194"/>
    </source>
</evidence>
<dbReference type="SMART" id="SM00487">
    <property type="entry name" value="DEXDc"/>
    <property type="match status" value="1"/>
</dbReference>
<dbReference type="GO" id="GO:0005524">
    <property type="term" value="F:ATP binding"/>
    <property type="evidence" value="ECO:0007669"/>
    <property type="project" value="UniProtKB-KW"/>
</dbReference>
<accession>A0A0R2H5E3</accession>
<dbReference type="Pfam" id="PF00271">
    <property type="entry name" value="Helicase_C"/>
    <property type="match status" value="1"/>
</dbReference>
<dbReference type="GO" id="GO:0006302">
    <property type="term" value="P:double-strand break repair"/>
    <property type="evidence" value="ECO:0007669"/>
    <property type="project" value="TreeGrafter"/>
</dbReference>
<dbReference type="InterPro" id="IPR011545">
    <property type="entry name" value="DEAD/DEAH_box_helicase_dom"/>
</dbReference>
<evidence type="ECO:0000313" key="7">
    <source>
        <dbReference type="Proteomes" id="UP000051639"/>
    </source>
</evidence>
<dbReference type="SMART" id="SM00490">
    <property type="entry name" value="HELICc"/>
    <property type="match status" value="1"/>
</dbReference>
<feature type="domain" description="Helicase ATP-binding" evidence="4">
    <location>
        <begin position="110"/>
        <end position="261"/>
    </location>
</feature>
<dbReference type="EMBL" id="JQBA01000009">
    <property type="protein sequence ID" value="KRN44813.1"/>
    <property type="molecule type" value="Genomic_DNA"/>
</dbReference>
<dbReference type="GO" id="GO:0006310">
    <property type="term" value="P:DNA recombination"/>
    <property type="evidence" value="ECO:0007669"/>
    <property type="project" value="TreeGrafter"/>
</dbReference>
<evidence type="ECO:0000256" key="2">
    <source>
        <dbReference type="ARBA" id="ARBA00022840"/>
    </source>
</evidence>
<evidence type="ECO:0000256" key="1">
    <source>
        <dbReference type="ARBA" id="ARBA00022741"/>
    </source>
</evidence>
<feature type="domain" description="Helicase C-terminal" evidence="5">
    <location>
        <begin position="297"/>
        <end position="438"/>
    </location>
</feature>
<organism evidence="6 7">
    <name type="scientific">Limosilactobacillus ingluviei</name>
    <dbReference type="NCBI Taxonomy" id="148604"/>
    <lineage>
        <taxon>Bacteria</taxon>
        <taxon>Bacillati</taxon>
        <taxon>Bacillota</taxon>
        <taxon>Bacilli</taxon>
        <taxon>Lactobacillales</taxon>
        <taxon>Lactobacillaceae</taxon>
        <taxon>Limosilactobacillus</taxon>
    </lineage>
</organism>
<dbReference type="PANTHER" id="PTHR30580">
    <property type="entry name" value="PRIMOSOMAL PROTEIN N"/>
    <property type="match status" value="1"/>
</dbReference>
<name>A0A0R2H5E3_9LACO</name>
<dbReference type="Pfam" id="PF00270">
    <property type="entry name" value="DEAD"/>
    <property type="match status" value="1"/>
</dbReference>
<dbReference type="PATRIC" id="fig|148604.4.peg.2119"/>
<dbReference type="GO" id="GO:0043138">
    <property type="term" value="F:3'-5' DNA helicase activity"/>
    <property type="evidence" value="ECO:0007669"/>
    <property type="project" value="TreeGrafter"/>
</dbReference>
<reference evidence="6 7" key="1">
    <citation type="journal article" date="2015" name="Genome Announc.">
        <title>Expanding the biotechnology potential of lactobacilli through comparative genomics of 213 strains and associated genera.</title>
        <authorList>
            <person name="Sun Z."/>
            <person name="Harris H.M."/>
            <person name="McCann A."/>
            <person name="Guo C."/>
            <person name="Argimon S."/>
            <person name="Zhang W."/>
            <person name="Yang X."/>
            <person name="Jeffery I.B."/>
            <person name="Cooney J.C."/>
            <person name="Kagawa T.F."/>
            <person name="Liu W."/>
            <person name="Song Y."/>
            <person name="Salvetti E."/>
            <person name="Wrobel A."/>
            <person name="Rasinkangas P."/>
            <person name="Parkhill J."/>
            <person name="Rea M.C."/>
            <person name="O'Sullivan O."/>
            <person name="Ritari J."/>
            <person name="Douillard F.P."/>
            <person name="Paul Ross R."/>
            <person name="Yang R."/>
            <person name="Briner A.E."/>
            <person name="Felis G.E."/>
            <person name="de Vos W.M."/>
            <person name="Barrangou R."/>
            <person name="Klaenhammer T.R."/>
            <person name="Caufield P.W."/>
            <person name="Cui Y."/>
            <person name="Zhang H."/>
            <person name="O'Toole P.W."/>
        </authorList>
    </citation>
    <scope>NUCLEOTIDE SEQUENCE [LARGE SCALE GENOMIC DNA]</scope>
    <source>
        <strain evidence="6 7">DSM 14792</strain>
    </source>
</reference>
<dbReference type="Proteomes" id="UP000051639">
    <property type="component" value="Unassembled WGS sequence"/>
</dbReference>
<keyword evidence="6" id="KW-0347">Helicase</keyword>
<keyword evidence="6" id="KW-0378">Hydrolase</keyword>
<comment type="caution">
    <text evidence="6">The sequence shown here is derived from an EMBL/GenBank/DDBJ whole genome shotgun (WGS) entry which is preliminary data.</text>
</comment>
<dbReference type="OrthoDB" id="2077914at2"/>
<protein>
    <submittedName>
        <fullName evidence="6">Helicase domain-containing protein</fullName>
    </submittedName>
</protein>
<keyword evidence="7" id="KW-1185">Reference proteome</keyword>
<evidence type="ECO:0000259" key="4">
    <source>
        <dbReference type="PROSITE" id="PS51192"/>
    </source>
</evidence>
<dbReference type="AlphaFoldDB" id="A0A0R2H5E3"/>
<dbReference type="GO" id="GO:0003677">
    <property type="term" value="F:DNA binding"/>
    <property type="evidence" value="ECO:0007669"/>
    <property type="project" value="UniProtKB-KW"/>
</dbReference>
<dbReference type="InterPro" id="IPR027417">
    <property type="entry name" value="P-loop_NTPase"/>
</dbReference>
<keyword evidence="3" id="KW-0238">DNA-binding</keyword>
<dbReference type="STRING" id="1203076.GCA_000312405_01113"/>
<keyword evidence="1" id="KW-0547">Nucleotide-binding</keyword>
<dbReference type="RefSeq" id="WP_056994060.1">
    <property type="nucleotide sequence ID" value="NZ_JQBA01000009.1"/>
</dbReference>
<dbReference type="PROSITE" id="PS51194">
    <property type="entry name" value="HELICASE_CTER"/>
    <property type="match status" value="1"/>
</dbReference>
<dbReference type="PROSITE" id="PS51192">
    <property type="entry name" value="HELICASE_ATP_BIND_1"/>
    <property type="match status" value="1"/>
</dbReference>
<dbReference type="PANTHER" id="PTHR30580:SF1">
    <property type="entry name" value="COMF OPERON PROTEIN 1"/>
    <property type="match status" value="1"/>
</dbReference>
<gene>
    <name evidence="6" type="ORF">IV41_GL002048</name>
</gene>
<dbReference type="GO" id="GO:0006270">
    <property type="term" value="P:DNA replication initiation"/>
    <property type="evidence" value="ECO:0007669"/>
    <property type="project" value="TreeGrafter"/>
</dbReference>
<dbReference type="InterPro" id="IPR001650">
    <property type="entry name" value="Helicase_C-like"/>
</dbReference>
<dbReference type="SUPFAM" id="SSF52540">
    <property type="entry name" value="P-loop containing nucleoside triphosphate hydrolases"/>
    <property type="match status" value="1"/>
</dbReference>
<keyword evidence="2" id="KW-0067">ATP-binding</keyword>
<dbReference type="CDD" id="cd18785">
    <property type="entry name" value="SF2_C"/>
    <property type="match status" value="1"/>
</dbReference>
<dbReference type="eggNOG" id="COG4098">
    <property type="taxonomic scope" value="Bacteria"/>
</dbReference>
<evidence type="ECO:0000256" key="3">
    <source>
        <dbReference type="ARBA" id="ARBA00023125"/>
    </source>
</evidence>
<dbReference type="Gene3D" id="3.40.50.300">
    <property type="entry name" value="P-loop containing nucleotide triphosphate hydrolases"/>
    <property type="match status" value="2"/>
</dbReference>
<evidence type="ECO:0000313" key="6">
    <source>
        <dbReference type="EMBL" id="KRN44813.1"/>
    </source>
</evidence>